<dbReference type="EMBL" id="PFNG01000033">
    <property type="protein sequence ID" value="PIZ41991.1"/>
    <property type="molecule type" value="Genomic_DNA"/>
</dbReference>
<evidence type="ECO:0000259" key="1">
    <source>
        <dbReference type="Pfam" id="PF01471"/>
    </source>
</evidence>
<dbReference type="GO" id="GO:0009253">
    <property type="term" value="P:peptidoglycan catabolic process"/>
    <property type="evidence" value="ECO:0007669"/>
    <property type="project" value="InterPro"/>
</dbReference>
<evidence type="ECO:0000313" key="4">
    <source>
        <dbReference type="Proteomes" id="UP000230956"/>
    </source>
</evidence>
<dbReference type="RefSeq" id="WP_286975612.1">
    <property type="nucleotide sequence ID" value="NZ_PEXG01000162.1"/>
</dbReference>
<dbReference type="SUPFAM" id="SSF47090">
    <property type="entry name" value="PGBD-like"/>
    <property type="match status" value="2"/>
</dbReference>
<dbReference type="InterPro" id="IPR036365">
    <property type="entry name" value="PGBD-like_sf"/>
</dbReference>
<dbReference type="Gene3D" id="1.10.101.10">
    <property type="entry name" value="PGBD-like superfamily/PGBD"/>
    <property type="match status" value="2"/>
</dbReference>
<proteinExistence type="predicted"/>
<dbReference type="InterPro" id="IPR036366">
    <property type="entry name" value="PGBDSf"/>
</dbReference>
<dbReference type="Proteomes" id="UP000230956">
    <property type="component" value="Unassembled WGS sequence"/>
</dbReference>
<dbReference type="SUPFAM" id="SSF53187">
    <property type="entry name" value="Zn-dependent exopeptidases"/>
    <property type="match status" value="1"/>
</dbReference>
<organism evidence="3 4">
    <name type="scientific">Candidatus Aquicultor secundus</name>
    <dbReference type="NCBI Taxonomy" id="1973895"/>
    <lineage>
        <taxon>Bacteria</taxon>
        <taxon>Bacillati</taxon>
        <taxon>Actinomycetota</taxon>
        <taxon>Candidatus Aquicultoria</taxon>
        <taxon>Candidatus Aquicultorales</taxon>
        <taxon>Candidatus Aquicultoraceae</taxon>
        <taxon>Candidatus Aquicultor</taxon>
    </lineage>
</organism>
<accession>A0A2M7TAJ1</accession>
<evidence type="ECO:0008006" key="5">
    <source>
        <dbReference type="Google" id="ProtNLM"/>
    </source>
</evidence>
<gene>
    <name evidence="3" type="ORF">COY37_01175</name>
</gene>
<evidence type="ECO:0000259" key="2">
    <source>
        <dbReference type="Pfam" id="PF01520"/>
    </source>
</evidence>
<comment type="caution">
    <text evidence="3">The sequence shown here is derived from an EMBL/GenBank/DDBJ whole genome shotgun (WGS) entry which is preliminary data.</text>
</comment>
<feature type="domain" description="MurNAc-LAA" evidence="2">
    <location>
        <begin position="234"/>
        <end position="343"/>
    </location>
</feature>
<dbReference type="InterPro" id="IPR002477">
    <property type="entry name" value="Peptidoglycan-bd-like"/>
</dbReference>
<dbReference type="Pfam" id="PF01471">
    <property type="entry name" value="PG_binding_1"/>
    <property type="match status" value="2"/>
</dbReference>
<dbReference type="AlphaFoldDB" id="A0A2M7TAJ1"/>
<dbReference type="Pfam" id="PF01520">
    <property type="entry name" value="Amidase_3"/>
    <property type="match status" value="1"/>
</dbReference>
<reference evidence="4" key="1">
    <citation type="submission" date="2017-09" db="EMBL/GenBank/DDBJ databases">
        <title>Depth-based differentiation of microbial function through sediment-hosted aquifers and enrichment of novel symbionts in the deep terrestrial subsurface.</title>
        <authorList>
            <person name="Probst A.J."/>
            <person name="Ladd B."/>
            <person name="Jarett J.K."/>
            <person name="Geller-Mcgrath D.E."/>
            <person name="Sieber C.M.K."/>
            <person name="Emerson J.B."/>
            <person name="Anantharaman K."/>
            <person name="Thomas B.C."/>
            <person name="Malmstrom R."/>
            <person name="Stieglmeier M."/>
            <person name="Klingl A."/>
            <person name="Woyke T."/>
            <person name="Ryan C.M."/>
            <person name="Banfield J.F."/>
        </authorList>
    </citation>
    <scope>NUCLEOTIDE SEQUENCE [LARGE SCALE GENOMIC DNA]</scope>
</reference>
<feature type="domain" description="Peptidoglycan binding-like" evidence="1">
    <location>
        <begin position="10"/>
        <end position="67"/>
    </location>
</feature>
<name>A0A2M7TAJ1_9ACTN</name>
<dbReference type="GO" id="GO:0008745">
    <property type="term" value="F:N-acetylmuramoyl-L-alanine amidase activity"/>
    <property type="evidence" value="ECO:0007669"/>
    <property type="project" value="InterPro"/>
</dbReference>
<dbReference type="Gene3D" id="3.40.630.40">
    <property type="entry name" value="Zn-dependent exopeptidases"/>
    <property type="match status" value="1"/>
</dbReference>
<protein>
    <recommendedName>
        <fullName evidence="5">N-acetylmuramoyl-L-alanine amidase</fullName>
    </recommendedName>
</protein>
<feature type="domain" description="Peptidoglycan binding-like" evidence="1">
    <location>
        <begin position="87"/>
        <end position="143"/>
    </location>
</feature>
<evidence type="ECO:0000313" key="3">
    <source>
        <dbReference type="EMBL" id="PIZ41991.1"/>
    </source>
</evidence>
<sequence length="348" mass="38253">MQAFSKGDLGNEVVDIQLKLSTLGYNLGLNGADGCFGELTEAAVKAFQHRRGLTITGIVNKGTWKALVEATYKLGDRFLYLRSPFFRGDDVRELQTSLNTIGFNTGKVDGIYGETTERALREFQRNFGLTSDGIFGPTTLTAIRNLRHLLADKVSRIFPDPHRDQASAISIFQSKKIAIELDMREQADAGRDDPARGEINRELGMRLGNLLELLGAHVFYLGHNESATPTGFDQDIELSIGFMLNTATNSKSRGSTVVYCCSLGETEEHGQILAASVQEELIRCLGTQDLGVAPSEIDSRITGTAPAILIKPLFFTNSKEKAQLDQEVFRQKIAVAAFDGIKNYLQLL</sequence>
<dbReference type="InterPro" id="IPR002508">
    <property type="entry name" value="MurNAc-LAA_cat"/>
</dbReference>